<dbReference type="FunFam" id="3.30.160.60:FF:002343">
    <property type="entry name" value="Zinc finger protein 33A"/>
    <property type="match status" value="1"/>
</dbReference>
<feature type="domain" description="C2H2-type" evidence="12">
    <location>
        <begin position="331"/>
        <end position="355"/>
    </location>
</feature>
<reference evidence="13 15" key="1">
    <citation type="submission" date="2015-02" db="EMBL/GenBank/DDBJ databases">
        <authorList>
            <person name="Chooi Y.-H."/>
        </authorList>
    </citation>
    <scope>NUCLEOTIDE SEQUENCE [LARGE SCALE GENOMIC DNA]</scope>
    <source>
        <strain evidence="13">E3</strain>
    </source>
</reference>
<keyword evidence="4" id="KW-0677">Repeat</keyword>
<dbReference type="InterPro" id="IPR036236">
    <property type="entry name" value="Znf_C2H2_sf"/>
</dbReference>
<dbReference type="EMBL" id="CDSF01000133">
    <property type="protein sequence ID" value="CEP02778.1"/>
    <property type="molecule type" value="Genomic_DNA"/>
</dbReference>
<proteinExistence type="inferred from homology"/>
<evidence type="ECO:0000256" key="7">
    <source>
        <dbReference type="ARBA" id="ARBA00023015"/>
    </source>
</evidence>
<evidence type="ECO:0000256" key="6">
    <source>
        <dbReference type="ARBA" id="ARBA00022833"/>
    </source>
</evidence>
<protein>
    <recommendedName>
        <fullName evidence="12">C2H2-type domain-containing protein</fullName>
    </recommendedName>
</protein>
<keyword evidence="3" id="KW-0479">Metal-binding</keyword>
<feature type="domain" description="C2H2-type" evidence="12">
    <location>
        <begin position="219"/>
        <end position="246"/>
    </location>
</feature>
<keyword evidence="6" id="KW-0862">Zinc</keyword>
<geneLocation type="mitochondrion" evidence="14"/>
<evidence type="ECO:0000256" key="5">
    <source>
        <dbReference type="ARBA" id="ARBA00022771"/>
    </source>
</evidence>
<feature type="domain" description="C2H2-type" evidence="12">
    <location>
        <begin position="303"/>
        <end position="330"/>
    </location>
</feature>
<name>A0A0G4J5A2_PLABS</name>
<evidence type="ECO:0000259" key="12">
    <source>
        <dbReference type="PROSITE" id="PS50157"/>
    </source>
</evidence>
<dbReference type="PANTHER" id="PTHR24409">
    <property type="entry name" value="ZINC FINGER PROTEIN 142"/>
    <property type="match status" value="1"/>
</dbReference>
<feature type="domain" description="C2H2-type" evidence="12">
    <location>
        <begin position="191"/>
        <end position="218"/>
    </location>
</feature>
<evidence type="ECO:0000313" key="16">
    <source>
        <dbReference type="Proteomes" id="UP000290189"/>
    </source>
</evidence>
<comment type="similarity">
    <text evidence="2">Belongs to the krueppel C2H2-type zinc-finger protein family.</text>
</comment>
<dbReference type="FunFam" id="3.30.160.60:FF:000446">
    <property type="entry name" value="Zinc finger protein"/>
    <property type="match status" value="1"/>
</dbReference>
<dbReference type="PROSITE" id="PS00028">
    <property type="entry name" value="ZINC_FINGER_C2H2_1"/>
    <property type="match status" value="7"/>
</dbReference>
<dbReference type="Proteomes" id="UP000290189">
    <property type="component" value="Unassembled WGS sequence"/>
</dbReference>
<dbReference type="Proteomes" id="UP000039324">
    <property type="component" value="Unassembled WGS sequence"/>
</dbReference>
<evidence type="ECO:0000313" key="13">
    <source>
        <dbReference type="EMBL" id="CEP02778.1"/>
    </source>
</evidence>
<keyword evidence="9" id="KW-0539">Nucleus</keyword>
<dbReference type="FunFam" id="3.30.160.60:FF:000624">
    <property type="entry name" value="zinc finger protein 697"/>
    <property type="match status" value="2"/>
</dbReference>
<organism evidence="13 15">
    <name type="scientific">Plasmodiophora brassicae</name>
    <name type="common">Clubroot disease agent</name>
    <dbReference type="NCBI Taxonomy" id="37360"/>
    <lineage>
        <taxon>Eukaryota</taxon>
        <taxon>Sar</taxon>
        <taxon>Rhizaria</taxon>
        <taxon>Endomyxa</taxon>
        <taxon>Phytomyxea</taxon>
        <taxon>Plasmodiophorida</taxon>
        <taxon>Plasmodiophoridae</taxon>
        <taxon>Plasmodiophora</taxon>
    </lineage>
</organism>
<dbReference type="Pfam" id="PF13912">
    <property type="entry name" value="zf-C2H2_6"/>
    <property type="match status" value="1"/>
</dbReference>
<keyword evidence="7" id="KW-0805">Transcription regulation</keyword>
<gene>
    <name evidence="13" type="ORF">PBRA_002745</name>
    <name evidence="14" type="ORF">PLBR_LOCUS2111</name>
</gene>
<dbReference type="SMART" id="SM00355">
    <property type="entry name" value="ZnF_C2H2"/>
    <property type="match status" value="7"/>
</dbReference>
<evidence type="ECO:0000256" key="1">
    <source>
        <dbReference type="ARBA" id="ARBA00004123"/>
    </source>
</evidence>
<dbReference type="Gene3D" id="3.30.160.60">
    <property type="entry name" value="Classic Zinc Finger"/>
    <property type="match status" value="7"/>
</dbReference>
<evidence type="ECO:0000256" key="4">
    <source>
        <dbReference type="ARBA" id="ARBA00022737"/>
    </source>
</evidence>
<dbReference type="Pfam" id="PF00096">
    <property type="entry name" value="zf-C2H2"/>
    <property type="match status" value="6"/>
</dbReference>
<dbReference type="FunFam" id="3.30.160.60:FF:001498">
    <property type="entry name" value="Zinc finger protein 404"/>
    <property type="match status" value="1"/>
</dbReference>
<feature type="region of interest" description="Disordered" evidence="11">
    <location>
        <begin position="1"/>
        <end position="43"/>
    </location>
</feature>
<evidence type="ECO:0000256" key="11">
    <source>
        <dbReference type="SAM" id="MobiDB-lite"/>
    </source>
</evidence>
<dbReference type="OrthoDB" id="10055750at2759"/>
<dbReference type="AlphaFoldDB" id="A0A0G4J5A2"/>
<dbReference type="SUPFAM" id="SSF57667">
    <property type="entry name" value="beta-beta-alpha zinc fingers"/>
    <property type="match status" value="4"/>
</dbReference>
<feature type="domain" description="C2H2-type" evidence="12">
    <location>
        <begin position="163"/>
        <end position="190"/>
    </location>
</feature>
<evidence type="ECO:0000256" key="10">
    <source>
        <dbReference type="PROSITE-ProRule" id="PRU00042"/>
    </source>
</evidence>
<dbReference type="STRING" id="37360.A0A0G4J5A2"/>
<evidence type="ECO:0000256" key="2">
    <source>
        <dbReference type="ARBA" id="ARBA00006991"/>
    </source>
</evidence>
<reference evidence="14 16" key="2">
    <citation type="submission" date="2018-03" db="EMBL/GenBank/DDBJ databases">
        <authorList>
            <person name="Fogelqvist J."/>
        </authorList>
    </citation>
    <scope>NUCLEOTIDE SEQUENCE [LARGE SCALE GENOMIC DNA]</scope>
</reference>
<sequence>MTWRRTPVDAARRRVRHHAVLTGRRGPSSESAGTAPADLDSELPTKRMSSCALEGIQSMNGRDRAVCHLPVVPIVTRVKMMARAPPILVPTPITLAIPHCHTQTSAHVQLPREVPRHYQEAGEQAELTDRTRVAERINYTSKQASLKDADSNPVLENPGRPAHECPVCAKTFTRRGDMVSHFRVHGGEKRFKCSHCGKAFLRSGDLKNHLVIHTGERRFTCPVCQKTFTRSGHLSTHERIHTGVRPFECTVCKKAFAKGDHLKTHMRIHTGERPYKCSTCQKSFTQGSSLKIHMHVHTGLRPYRCAACDKTFSRQGDLRTHERVHTGVRPFECTTCFRRFSRSGVLRKHMDRVHK</sequence>
<evidence type="ECO:0000313" key="15">
    <source>
        <dbReference type="Proteomes" id="UP000039324"/>
    </source>
</evidence>
<dbReference type="GO" id="GO:0000981">
    <property type="term" value="F:DNA-binding transcription factor activity, RNA polymerase II-specific"/>
    <property type="evidence" value="ECO:0007669"/>
    <property type="project" value="TreeGrafter"/>
</dbReference>
<comment type="subcellular location">
    <subcellularLocation>
        <location evidence="1">Nucleus</location>
    </subcellularLocation>
</comment>
<evidence type="ECO:0000256" key="9">
    <source>
        <dbReference type="ARBA" id="ARBA00023242"/>
    </source>
</evidence>
<feature type="domain" description="C2H2-type" evidence="12">
    <location>
        <begin position="247"/>
        <end position="274"/>
    </location>
</feature>
<dbReference type="GO" id="GO:0005634">
    <property type="term" value="C:nucleus"/>
    <property type="evidence" value="ECO:0007669"/>
    <property type="project" value="UniProtKB-SubCell"/>
</dbReference>
<keyword evidence="15" id="KW-1185">Reference proteome</keyword>
<feature type="domain" description="C2H2-type" evidence="12">
    <location>
        <begin position="275"/>
        <end position="302"/>
    </location>
</feature>
<dbReference type="GO" id="GO:0008270">
    <property type="term" value="F:zinc ion binding"/>
    <property type="evidence" value="ECO:0007669"/>
    <property type="project" value="UniProtKB-KW"/>
</dbReference>
<evidence type="ECO:0000313" key="14">
    <source>
        <dbReference type="EMBL" id="SPQ94896.1"/>
    </source>
</evidence>
<keyword evidence="5 10" id="KW-0863">Zinc-finger</keyword>
<dbReference type="FunFam" id="3.30.160.60:FF:000495">
    <property type="entry name" value="zinc finger protein 668"/>
    <property type="match status" value="1"/>
</dbReference>
<dbReference type="PROSITE" id="PS50157">
    <property type="entry name" value="ZINC_FINGER_C2H2_2"/>
    <property type="match status" value="7"/>
</dbReference>
<dbReference type="PANTHER" id="PTHR24409:SF295">
    <property type="entry name" value="AZ2-RELATED"/>
    <property type="match status" value="1"/>
</dbReference>
<keyword evidence="8" id="KW-0804">Transcription</keyword>
<feature type="compositionally biased region" description="Basic and acidic residues" evidence="11">
    <location>
        <begin position="1"/>
        <end position="12"/>
    </location>
</feature>
<dbReference type="GO" id="GO:0000977">
    <property type="term" value="F:RNA polymerase II transcription regulatory region sequence-specific DNA binding"/>
    <property type="evidence" value="ECO:0007669"/>
    <property type="project" value="TreeGrafter"/>
</dbReference>
<dbReference type="EMBL" id="OVEO01000003">
    <property type="protein sequence ID" value="SPQ94896.1"/>
    <property type="molecule type" value="Genomic_DNA"/>
</dbReference>
<dbReference type="InterPro" id="IPR013087">
    <property type="entry name" value="Znf_C2H2_type"/>
</dbReference>
<evidence type="ECO:0000256" key="8">
    <source>
        <dbReference type="ARBA" id="ARBA00023163"/>
    </source>
</evidence>
<keyword evidence="14" id="KW-0496">Mitochondrion</keyword>
<evidence type="ECO:0000256" key="3">
    <source>
        <dbReference type="ARBA" id="ARBA00022723"/>
    </source>
</evidence>
<accession>A0A0G4J5A2</accession>